<feature type="compositionally biased region" description="Basic and acidic residues" evidence="5">
    <location>
        <begin position="278"/>
        <end position="300"/>
    </location>
</feature>
<dbReference type="SUPFAM" id="SSF57863">
    <property type="entry name" value="ArfGap/RecO-like zinc finger"/>
    <property type="match status" value="1"/>
</dbReference>
<organism evidence="7 8">
    <name type="scientific">Juglans regia</name>
    <name type="common">English walnut</name>
    <dbReference type="NCBI Taxonomy" id="51240"/>
    <lineage>
        <taxon>Eukaryota</taxon>
        <taxon>Viridiplantae</taxon>
        <taxon>Streptophyta</taxon>
        <taxon>Embryophyta</taxon>
        <taxon>Tracheophyta</taxon>
        <taxon>Spermatophyta</taxon>
        <taxon>Magnoliopsida</taxon>
        <taxon>eudicotyledons</taxon>
        <taxon>Gunneridae</taxon>
        <taxon>Pentapetalae</taxon>
        <taxon>rosids</taxon>
        <taxon>fabids</taxon>
        <taxon>Fagales</taxon>
        <taxon>Juglandaceae</taxon>
        <taxon>Juglans</taxon>
    </lineage>
</organism>
<reference evidence="7" key="1">
    <citation type="submission" date="2015-10" db="EMBL/GenBank/DDBJ databases">
        <authorList>
            <person name="Martinez-Garcia P.J."/>
            <person name="Crepeau M.W."/>
            <person name="Puiu D."/>
            <person name="Gonzalez-Ibeas D."/>
            <person name="Whalen J."/>
            <person name="Stevens K."/>
            <person name="Paul R."/>
            <person name="Butterfield T."/>
            <person name="Britton M."/>
            <person name="Reagan R."/>
            <person name="Chakraborty S."/>
            <person name="Walawage S.L."/>
            <person name="Vasquez-Gross H.A."/>
            <person name="Cardeno C."/>
            <person name="Famula R."/>
            <person name="Pratt K."/>
            <person name="Kuruganti S."/>
            <person name="Aradhya M.K."/>
            <person name="Leslie C.A."/>
            <person name="Dandekar A.M."/>
            <person name="Salzberg S.L."/>
            <person name="Wegrzyn J.L."/>
            <person name="Langley C.H."/>
            <person name="Neale D.B."/>
        </authorList>
    </citation>
    <scope>NUCLEOTIDE SEQUENCE</scope>
    <source>
        <tissue evidence="7">Leaves</tissue>
    </source>
</reference>
<evidence type="ECO:0000313" key="8">
    <source>
        <dbReference type="Proteomes" id="UP000619265"/>
    </source>
</evidence>
<comment type="caution">
    <text evidence="7">The sequence shown here is derived from an EMBL/GenBank/DDBJ whole genome shotgun (WGS) entry which is preliminary data.</text>
</comment>
<feature type="region of interest" description="Disordered" evidence="5">
    <location>
        <begin position="519"/>
        <end position="538"/>
    </location>
</feature>
<dbReference type="GO" id="GO:0008270">
    <property type="term" value="F:zinc ion binding"/>
    <property type="evidence" value="ECO:0007669"/>
    <property type="project" value="UniProtKB-KW"/>
</dbReference>
<evidence type="ECO:0000313" key="7">
    <source>
        <dbReference type="EMBL" id="KAF5482060.1"/>
    </source>
</evidence>
<feature type="compositionally biased region" description="Basic and acidic residues" evidence="5">
    <location>
        <begin position="181"/>
        <end position="206"/>
    </location>
</feature>
<keyword evidence="1" id="KW-0479">Metal-binding</keyword>
<reference evidence="7" key="2">
    <citation type="submission" date="2020-03" db="EMBL/GenBank/DDBJ databases">
        <title>Walnut 2.0.</title>
        <authorList>
            <person name="Marrano A."/>
            <person name="Britton M."/>
            <person name="Zimin A.V."/>
            <person name="Zaini P.A."/>
            <person name="Workman R."/>
            <person name="Puiu D."/>
            <person name="Bianco L."/>
            <person name="Allen B.J."/>
            <person name="Troggio M."/>
            <person name="Leslie C.A."/>
            <person name="Timp W."/>
            <person name="Dendekar A."/>
            <person name="Salzberg S.L."/>
            <person name="Neale D.B."/>
        </authorList>
    </citation>
    <scope>NUCLEOTIDE SEQUENCE</scope>
    <source>
        <tissue evidence="7">Leaves</tissue>
    </source>
</reference>
<dbReference type="PRINTS" id="PR00405">
    <property type="entry name" value="REVINTRACTNG"/>
</dbReference>
<dbReference type="Gramene" id="Jr01_28750_p1">
    <property type="protein sequence ID" value="cds.Jr01_28750_p1"/>
    <property type="gene ID" value="Jr01_28750"/>
</dbReference>
<dbReference type="SMART" id="SM00105">
    <property type="entry name" value="ArfGap"/>
    <property type="match status" value="1"/>
</dbReference>
<dbReference type="EMBL" id="LIHL02000001">
    <property type="protein sequence ID" value="KAF5482060.1"/>
    <property type="molecule type" value="Genomic_DNA"/>
</dbReference>
<evidence type="ECO:0000256" key="1">
    <source>
        <dbReference type="ARBA" id="ARBA00022723"/>
    </source>
</evidence>
<feature type="region of interest" description="Disordered" evidence="5">
    <location>
        <begin position="278"/>
        <end position="360"/>
    </location>
</feature>
<dbReference type="AlphaFoldDB" id="A0A834D9G0"/>
<feature type="region of interest" description="Disordered" evidence="5">
    <location>
        <begin position="181"/>
        <end position="257"/>
    </location>
</feature>
<keyword evidence="3" id="KW-0862">Zinc</keyword>
<name>A0A834D9G0_JUGRE</name>
<dbReference type="InterPro" id="IPR044820">
    <property type="entry name" value="AGD14-like"/>
</dbReference>
<evidence type="ECO:0000256" key="5">
    <source>
        <dbReference type="SAM" id="MobiDB-lite"/>
    </source>
</evidence>
<proteinExistence type="predicted"/>
<dbReference type="CDD" id="cd08838">
    <property type="entry name" value="ArfGap_AGFG"/>
    <property type="match status" value="1"/>
</dbReference>
<dbReference type="GO" id="GO:0005096">
    <property type="term" value="F:GTPase activator activity"/>
    <property type="evidence" value="ECO:0007669"/>
    <property type="project" value="InterPro"/>
</dbReference>
<evidence type="ECO:0000256" key="2">
    <source>
        <dbReference type="ARBA" id="ARBA00022771"/>
    </source>
</evidence>
<dbReference type="InterPro" id="IPR037278">
    <property type="entry name" value="ARFGAP/RecO"/>
</dbReference>
<dbReference type="PANTHER" id="PTHR46085">
    <property type="entry name" value="ARFGAP/RECO-RELATED"/>
    <property type="match status" value="1"/>
</dbReference>
<feature type="compositionally biased region" description="Low complexity" evidence="5">
    <location>
        <begin position="519"/>
        <end position="528"/>
    </location>
</feature>
<protein>
    <recommendedName>
        <fullName evidence="6">Arf-GAP domain-containing protein</fullName>
    </recommendedName>
</protein>
<feature type="compositionally biased region" description="Basic and acidic residues" evidence="5">
    <location>
        <begin position="235"/>
        <end position="256"/>
    </location>
</feature>
<dbReference type="InterPro" id="IPR001164">
    <property type="entry name" value="ArfGAP_dom"/>
</dbReference>
<dbReference type="InterPro" id="IPR038508">
    <property type="entry name" value="ArfGAP_dom_sf"/>
</dbReference>
<dbReference type="PANTHER" id="PTHR46085:SF3">
    <property type="entry name" value="ARF GTPASE ACTIVATING PROTEIN"/>
    <property type="match status" value="1"/>
</dbReference>
<accession>A0A834D9G0</accession>
<dbReference type="Proteomes" id="UP000619265">
    <property type="component" value="Unassembled WGS sequence"/>
</dbReference>
<dbReference type="FunFam" id="1.10.220.150:FF:000005">
    <property type="entry name" value="Arf-GAP domain and FG repeat-containing protein 1"/>
    <property type="match status" value="1"/>
</dbReference>
<dbReference type="Gene3D" id="1.10.220.150">
    <property type="entry name" value="Arf GTPase activating protein"/>
    <property type="match status" value="1"/>
</dbReference>
<dbReference type="PROSITE" id="PS50115">
    <property type="entry name" value="ARFGAP"/>
    <property type="match status" value="1"/>
</dbReference>
<keyword evidence="2 4" id="KW-0863">Zinc-finger</keyword>
<evidence type="ECO:0000256" key="4">
    <source>
        <dbReference type="PROSITE-ProRule" id="PRU00288"/>
    </source>
</evidence>
<sequence length="799" mass="86082">STIKTKETKICATLSLSLSLSELRQSAWRISPGASPSPAKAAELEKLLHLSQNSGIVMANRLKEDERNERIIRGLLKHAENRRCINCNSLGPQYVCTNFWTFVCTNCSGIHREFTHRVKSVSMAKFTSQEVTALQEGGNKRAKEIYFKEWDPQRHSVPDSSNVERLRDFIKHVYVDRRFTGERSHDKSPRTKMGEKEDVYENRRTDAYQGGSRSPPYEDTFERRYSERSSPGGRNYDERRSPGYDQESRQYGDYRRSPVRPEVVNDWRREDRFGNGRRLEDRRESDGDSKWEGRSPDQPKDLNSSSPPIVRPVREILGDNVLPLRISEPPKANGGRAADGSAHTQRTASSSSLGSNTGNTAEVKVENAGSLIDFDADPEPPVAPAVPQVQQTLMTQPTAHPATSNNDNNWASFDIAPVVKVSQTPSNVNTLESMLSQLSVSASVPSHAFGTPGGAGSLTTAHTGNMTMSPLSGDLVAAPVGNTPVLPFSASAPVAVSVLSMFPPGGVPANSPGLTPVNGGNPVVTVPGSGQGPNMQHQQASFFPATGSQSTAQQYMPSVDVASSNQQWNLSLTSSAQGPSSTPAAQVPQVVSNLAHLPTSGDVSQPSVLEVKSNARKELPADLFAATYSSFPASVPAWQTGRPPGMGFNMHYTMSVPTFQQSKSTNPFDFNSEPPPVQAPTFPSMASLQGALPNVPPASGFMRNSSYGTPSAWLPPQASLYTSMLPPQAPSYTSAIPPRAYMGQQVASNMPPPRHQGVGGFGNDGAAFGSLNMDPQQALRYSAPATPNSFSAVGGNPFG</sequence>
<dbReference type="Pfam" id="PF01412">
    <property type="entry name" value="ArfGap"/>
    <property type="match status" value="1"/>
</dbReference>
<evidence type="ECO:0000259" key="6">
    <source>
        <dbReference type="PROSITE" id="PS50115"/>
    </source>
</evidence>
<feature type="compositionally biased region" description="Low complexity" evidence="5">
    <location>
        <begin position="348"/>
        <end position="360"/>
    </location>
</feature>
<gene>
    <name evidence="7" type="ORF">F2P56_002658</name>
</gene>
<feature type="domain" description="Arf-GAP" evidence="6">
    <location>
        <begin position="69"/>
        <end position="187"/>
    </location>
</feature>
<evidence type="ECO:0000256" key="3">
    <source>
        <dbReference type="ARBA" id="ARBA00022833"/>
    </source>
</evidence>
<feature type="non-terminal residue" evidence="7">
    <location>
        <position position="799"/>
    </location>
</feature>